<dbReference type="EMBL" id="BARW01024445">
    <property type="protein sequence ID" value="GAI91959.1"/>
    <property type="molecule type" value="Genomic_DNA"/>
</dbReference>
<name>X1UHY3_9ZZZZ</name>
<accession>X1UHY3</accession>
<proteinExistence type="predicted"/>
<gene>
    <name evidence="1" type="ORF">S12H4_40298</name>
</gene>
<evidence type="ECO:0000313" key="1">
    <source>
        <dbReference type="EMBL" id="GAI91959.1"/>
    </source>
</evidence>
<protein>
    <submittedName>
        <fullName evidence="1">Uncharacterized protein</fullName>
    </submittedName>
</protein>
<organism evidence="1">
    <name type="scientific">marine sediment metagenome</name>
    <dbReference type="NCBI Taxonomy" id="412755"/>
    <lineage>
        <taxon>unclassified sequences</taxon>
        <taxon>metagenomes</taxon>
        <taxon>ecological metagenomes</taxon>
    </lineage>
</organism>
<comment type="caution">
    <text evidence="1">The sequence shown here is derived from an EMBL/GenBank/DDBJ whole genome shotgun (WGS) entry which is preliminary data.</text>
</comment>
<dbReference type="AlphaFoldDB" id="X1UHY3"/>
<reference evidence="1" key="1">
    <citation type="journal article" date="2014" name="Front. Microbiol.">
        <title>High frequency of phylogenetically diverse reductive dehalogenase-homologous genes in deep subseafloor sedimentary metagenomes.</title>
        <authorList>
            <person name="Kawai M."/>
            <person name="Futagami T."/>
            <person name="Toyoda A."/>
            <person name="Takaki Y."/>
            <person name="Nishi S."/>
            <person name="Hori S."/>
            <person name="Arai W."/>
            <person name="Tsubouchi T."/>
            <person name="Morono Y."/>
            <person name="Uchiyama I."/>
            <person name="Ito T."/>
            <person name="Fujiyama A."/>
            <person name="Inagaki F."/>
            <person name="Takami H."/>
        </authorList>
    </citation>
    <scope>NUCLEOTIDE SEQUENCE</scope>
    <source>
        <strain evidence="1">Expedition CK06-06</strain>
    </source>
</reference>
<sequence>MVKHFEPIKDLLKIIDVPNFILKQTGVRRGVWIVYHWIKKGRRSYSGHNTKLKTEKWCGQLFTRESWVMDFLRKLEE</sequence>